<proteinExistence type="predicted"/>
<keyword evidence="1" id="KW-0732">Signal</keyword>
<evidence type="ECO:0000313" key="3">
    <source>
        <dbReference type="Proteomes" id="UP000077013"/>
    </source>
</evidence>
<organism evidence="2 3">
    <name type="scientific">Cochleicola gelatinilyticus</name>
    <dbReference type="NCBI Taxonomy" id="1763537"/>
    <lineage>
        <taxon>Bacteria</taxon>
        <taxon>Pseudomonadati</taxon>
        <taxon>Bacteroidota</taxon>
        <taxon>Flavobacteriia</taxon>
        <taxon>Flavobacteriales</taxon>
        <taxon>Flavobacteriaceae</taxon>
        <taxon>Cochleicola</taxon>
    </lineage>
</organism>
<evidence type="ECO:0000256" key="1">
    <source>
        <dbReference type="SAM" id="SignalP"/>
    </source>
</evidence>
<sequence>MYLKCPIFLLLLLSTLTIHAQVFKDNGFIIDEATGEEYKLTTQQSYNDAEGVVLKASNYWLGVEECPYDEGTFYMRPFIAEWVKGNKKYNIKGEKQIWDLFDSDKYYYGKFMYFASLVKVAIEHQFTEEVLINEKARAFFIDYALDKRNKLKLSRSQKKALQKMKEEL</sequence>
<name>A0A167KFB8_9FLAO</name>
<comment type="caution">
    <text evidence="2">The sequence shown here is derived from an EMBL/GenBank/DDBJ whole genome shotgun (WGS) entry which is preliminary data.</text>
</comment>
<keyword evidence="3" id="KW-1185">Reference proteome</keyword>
<dbReference type="EMBL" id="LRXL01000001">
    <property type="protein sequence ID" value="OAB81830.1"/>
    <property type="molecule type" value="Genomic_DNA"/>
</dbReference>
<feature type="signal peptide" evidence="1">
    <location>
        <begin position="1"/>
        <end position="20"/>
    </location>
</feature>
<evidence type="ECO:0000313" key="2">
    <source>
        <dbReference type="EMBL" id="OAB81830.1"/>
    </source>
</evidence>
<dbReference type="Proteomes" id="UP000077013">
    <property type="component" value="Unassembled WGS sequence"/>
</dbReference>
<reference evidence="2 3" key="1">
    <citation type="submission" date="2016-02" db="EMBL/GenBank/DDBJ databases">
        <title>Ulvibacter sp. LPB0005, isolated from Thais luteostoma.</title>
        <authorList>
            <person name="Shin S.-K."/>
            <person name="Yi H."/>
        </authorList>
    </citation>
    <scope>NUCLEOTIDE SEQUENCE [LARGE SCALE GENOMIC DNA]</scope>
    <source>
        <strain evidence="2 3">LPB0005</strain>
    </source>
</reference>
<gene>
    <name evidence="2" type="ORF">ULVI_00395</name>
</gene>
<feature type="chain" id="PRO_5007889347" evidence="1">
    <location>
        <begin position="21"/>
        <end position="168"/>
    </location>
</feature>
<dbReference type="AlphaFoldDB" id="A0A167KFB8"/>
<accession>A0A167KFB8</accession>
<protein>
    <submittedName>
        <fullName evidence="2">Uncharacterized protein</fullName>
    </submittedName>
</protein>